<evidence type="ECO:0000313" key="10">
    <source>
        <dbReference type="EMBL" id="PFG38795.1"/>
    </source>
</evidence>
<keyword evidence="5 9" id="KW-0812">Transmembrane</keyword>
<dbReference type="OrthoDB" id="9784366at2"/>
<dbReference type="Pfam" id="PF01594">
    <property type="entry name" value="AI-2E_transport"/>
    <property type="match status" value="1"/>
</dbReference>
<name>A0A2A9EKL5_9MICO</name>
<feature type="transmembrane region" description="Helical" evidence="9">
    <location>
        <begin position="105"/>
        <end position="126"/>
    </location>
</feature>
<feature type="transmembrane region" description="Helical" evidence="9">
    <location>
        <begin position="307"/>
        <end position="332"/>
    </location>
</feature>
<keyword evidence="3" id="KW-0813">Transport</keyword>
<feature type="compositionally biased region" description="Low complexity" evidence="8">
    <location>
        <begin position="52"/>
        <end position="61"/>
    </location>
</feature>
<dbReference type="RefSeq" id="WP_098483004.1">
    <property type="nucleotide sequence ID" value="NZ_PDJI01000004.1"/>
</dbReference>
<feature type="transmembrane region" description="Helical" evidence="9">
    <location>
        <begin position="339"/>
        <end position="355"/>
    </location>
</feature>
<reference evidence="10 11" key="1">
    <citation type="submission" date="2017-10" db="EMBL/GenBank/DDBJ databases">
        <title>Sequencing the genomes of 1000 actinobacteria strains.</title>
        <authorList>
            <person name="Klenk H.-P."/>
        </authorList>
    </citation>
    <scope>NUCLEOTIDE SEQUENCE [LARGE SCALE GENOMIC DNA]</scope>
    <source>
        <strain evidence="10 11">DSM 21838</strain>
    </source>
</reference>
<comment type="similarity">
    <text evidence="2">Belongs to the autoinducer-2 exporter (AI-2E) (TC 2.A.86) family.</text>
</comment>
<dbReference type="GO" id="GO:0055085">
    <property type="term" value="P:transmembrane transport"/>
    <property type="evidence" value="ECO:0007669"/>
    <property type="project" value="TreeGrafter"/>
</dbReference>
<comment type="subcellular location">
    <subcellularLocation>
        <location evidence="1">Cell membrane</location>
        <topology evidence="1">Multi-pass membrane protein</topology>
    </subcellularLocation>
</comment>
<feature type="transmembrane region" description="Helical" evidence="9">
    <location>
        <begin position="212"/>
        <end position="241"/>
    </location>
</feature>
<evidence type="ECO:0000256" key="5">
    <source>
        <dbReference type="ARBA" id="ARBA00022692"/>
    </source>
</evidence>
<dbReference type="GO" id="GO:0005886">
    <property type="term" value="C:plasma membrane"/>
    <property type="evidence" value="ECO:0007669"/>
    <property type="project" value="UniProtKB-SubCell"/>
</dbReference>
<dbReference type="InterPro" id="IPR002549">
    <property type="entry name" value="AI-2E-like"/>
</dbReference>
<evidence type="ECO:0000256" key="6">
    <source>
        <dbReference type="ARBA" id="ARBA00022989"/>
    </source>
</evidence>
<feature type="compositionally biased region" description="Low complexity" evidence="8">
    <location>
        <begin position="25"/>
        <end position="41"/>
    </location>
</feature>
<evidence type="ECO:0000256" key="1">
    <source>
        <dbReference type="ARBA" id="ARBA00004651"/>
    </source>
</evidence>
<organism evidence="10 11">
    <name type="scientific">Georgenia soli</name>
    <dbReference type="NCBI Taxonomy" id="638953"/>
    <lineage>
        <taxon>Bacteria</taxon>
        <taxon>Bacillati</taxon>
        <taxon>Actinomycetota</taxon>
        <taxon>Actinomycetes</taxon>
        <taxon>Micrococcales</taxon>
        <taxon>Bogoriellaceae</taxon>
        <taxon>Georgenia</taxon>
    </lineage>
</organism>
<feature type="transmembrane region" description="Helical" evidence="9">
    <location>
        <begin position="138"/>
        <end position="161"/>
    </location>
</feature>
<comment type="caution">
    <text evidence="10">The sequence shown here is derived from an EMBL/GenBank/DDBJ whole genome shotgun (WGS) entry which is preliminary data.</text>
</comment>
<evidence type="ECO:0000256" key="2">
    <source>
        <dbReference type="ARBA" id="ARBA00009773"/>
    </source>
</evidence>
<feature type="transmembrane region" description="Helical" evidence="9">
    <location>
        <begin position="81"/>
        <end position="99"/>
    </location>
</feature>
<feature type="region of interest" description="Disordered" evidence="8">
    <location>
        <begin position="444"/>
        <end position="485"/>
    </location>
</feature>
<evidence type="ECO:0000256" key="3">
    <source>
        <dbReference type="ARBA" id="ARBA00022448"/>
    </source>
</evidence>
<dbReference type="Proteomes" id="UP000222106">
    <property type="component" value="Unassembled WGS sequence"/>
</dbReference>
<dbReference type="AlphaFoldDB" id="A0A2A9EKL5"/>
<accession>A0A2A9EKL5</accession>
<dbReference type="PANTHER" id="PTHR21716">
    <property type="entry name" value="TRANSMEMBRANE PROTEIN"/>
    <property type="match status" value="1"/>
</dbReference>
<feature type="region of interest" description="Disordered" evidence="8">
    <location>
        <begin position="1"/>
        <end position="61"/>
    </location>
</feature>
<protein>
    <submittedName>
        <fullName evidence="10">Putative PurR-regulated permease PerM</fullName>
    </submittedName>
</protein>
<dbReference type="EMBL" id="PDJI01000004">
    <property type="protein sequence ID" value="PFG38795.1"/>
    <property type="molecule type" value="Genomic_DNA"/>
</dbReference>
<gene>
    <name evidence="10" type="ORF">ATJ97_1282</name>
</gene>
<feature type="transmembrane region" description="Helical" evidence="9">
    <location>
        <begin position="375"/>
        <end position="408"/>
    </location>
</feature>
<dbReference type="PANTHER" id="PTHR21716:SF53">
    <property type="entry name" value="PERMEASE PERM-RELATED"/>
    <property type="match status" value="1"/>
</dbReference>
<evidence type="ECO:0000256" key="4">
    <source>
        <dbReference type="ARBA" id="ARBA00022475"/>
    </source>
</evidence>
<evidence type="ECO:0000256" key="8">
    <source>
        <dbReference type="SAM" id="MobiDB-lite"/>
    </source>
</evidence>
<proteinExistence type="inferred from homology"/>
<evidence type="ECO:0000256" key="7">
    <source>
        <dbReference type="ARBA" id="ARBA00023136"/>
    </source>
</evidence>
<keyword evidence="4" id="KW-1003">Cell membrane</keyword>
<evidence type="ECO:0000256" key="9">
    <source>
        <dbReference type="SAM" id="Phobius"/>
    </source>
</evidence>
<keyword evidence="7 9" id="KW-0472">Membrane</keyword>
<sequence length="485" mass="50455">MPEQSNDEGGRRRNLRIRLRRSEDAAAVPAVPTADAGGVPERLGRRPGRGGAAAPGTASRRAPASTLVDGVPRSLRVAAGWSWRLIVVAAAIALLVYLVATFQTIVVAVLVALLLAVLLEPISVWLRRVLHFPRTLAALTALVGLVAFVVGLLVLAGRSIVEGFGALAERVGVATQDAIDWLANGPLGIDEQQVQGYLDQATSQLQANSDRLVSGVVGVTSSVTSVATGAVIALFCLFFFLREGRRMWHWFVRLAPVGVRDKINEAGIRGWMTLGGYARTQILVAFVDAVGIAAGAAILQVPLALPIGILVFLFSFIPIVGAFISGAVAVVVALVDQGLVTALIMLAIVLAVQQLEGNVLQPWLQGNAVSLHPVAILLAVTAGTGIAGVLGALFAVPVVATINTVVLYLYGHDKYPSLDSDMHRPGGPPGAVFESIATSYAHIADSDKGADEDGPVTPDDGGARPGPDISDGGAGDAGHRFQGPR</sequence>
<keyword evidence="11" id="KW-1185">Reference proteome</keyword>
<evidence type="ECO:0000313" key="11">
    <source>
        <dbReference type="Proteomes" id="UP000222106"/>
    </source>
</evidence>
<keyword evidence="6 9" id="KW-1133">Transmembrane helix</keyword>
<feature type="transmembrane region" description="Helical" evidence="9">
    <location>
        <begin position="282"/>
        <end position="301"/>
    </location>
</feature>